<dbReference type="Gene3D" id="3.30.70.1290">
    <property type="entry name" value="Transposase IS200-like"/>
    <property type="match status" value="1"/>
</dbReference>
<feature type="domain" description="Transposase IS200-like" evidence="1">
    <location>
        <begin position="10"/>
        <end position="121"/>
    </location>
</feature>
<dbReference type="EMBL" id="JAHBCL010000022">
    <property type="protein sequence ID" value="MBS7527618.1"/>
    <property type="molecule type" value="Genomic_DNA"/>
</dbReference>
<keyword evidence="3" id="KW-1185">Reference proteome</keyword>
<dbReference type="SUPFAM" id="SSF143422">
    <property type="entry name" value="Transposase IS200-like"/>
    <property type="match status" value="1"/>
</dbReference>
<dbReference type="SMART" id="SM01321">
    <property type="entry name" value="Y1_Tnp"/>
    <property type="match status" value="1"/>
</dbReference>
<accession>A0ABS5PR30</accession>
<proteinExistence type="predicted"/>
<dbReference type="RefSeq" id="WP_213237480.1">
    <property type="nucleotide sequence ID" value="NZ_JAHBCL010000022.1"/>
</dbReference>
<evidence type="ECO:0000259" key="1">
    <source>
        <dbReference type="SMART" id="SM01321"/>
    </source>
</evidence>
<gene>
    <name evidence="2" type="ORF">KHM83_13110</name>
</gene>
<protein>
    <submittedName>
        <fullName evidence="2">Transposase</fullName>
    </submittedName>
</protein>
<organism evidence="2 3">
    <name type="scientific">Fusibacter paucivorans</name>
    <dbReference type="NCBI Taxonomy" id="76009"/>
    <lineage>
        <taxon>Bacteria</taxon>
        <taxon>Bacillati</taxon>
        <taxon>Bacillota</taxon>
        <taxon>Clostridia</taxon>
        <taxon>Eubacteriales</taxon>
        <taxon>Eubacteriales Family XII. Incertae Sedis</taxon>
        <taxon>Fusibacter</taxon>
    </lineage>
</organism>
<reference evidence="2 3" key="1">
    <citation type="submission" date="2021-05" db="EMBL/GenBank/DDBJ databases">
        <title>Fusibacter ferrireducens sp. nov., an anaerobic, sulfur- and Fe-reducing bacterium isolated from the mangrove sediment.</title>
        <authorList>
            <person name="Qiu D."/>
        </authorList>
    </citation>
    <scope>NUCLEOTIDE SEQUENCE [LARGE SCALE GENOMIC DNA]</scope>
    <source>
        <strain evidence="2 3">DSM 12116</strain>
    </source>
</reference>
<evidence type="ECO:0000313" key="3">
    <source>
        <dbReference type="Proteomes" id="UP000746471"/>
    </source>
</evidence>
<dbReference type="InterPro" id="IPR036515">
    <property type="entry name" value="Transposase_17_sf"/>
</dbReference>
<sequence>MARKARKLDAFGIYAIRQTASDNRPLFQDDADRVKFLKIVKQAKMRFKFKLYAFCVKASSHYDLIIDANGSDLSQVMKSINIAYAMYVGAEGKLFKDRYKSEQLLTGDPVRSRIRQFLDEQMSCEHLQAFESVTSVIDLYAEGDEGTDDTTVCENCLQDMDAAVMKLAEIARTRQCPVGSLLKDKVTRDQLILDFRRSSTLSLKELGEVFGGLSESTVCKILKDQCRKAF</sequence>
<comment type="caution">
    <text evidence="2">The sequence shown here is derived from an EMBL/GenBank/DDBJ whole genome shotgun (WGS) entry which is preliminary data.</text>
</comment>
<dbReference type="InterPro" id="IPR002686">
    <property type="entry name" value="Transposase_17"/>
</dbReference>
<name>A0ABS5PR30_9FIRM</name>
<dbReference type="Proteomes" id="UP000746471">
    <property type="component" value="Unassembled WGS sequence"/>
</dbReference>
<evidence type="ECO:0000313" key="2">
    <source>
        <dbReference type="EMBL" id="MBS7527618.1"/>
    </source>
</evidence>